<sequence>MRAVYRILIALAFLFAALMCYSFGLPAGGAIFLILGIAFEGAFWITLFGRRRARRG</sequence>
<dbReference type="AlphaFoldDB" id="A0A0F9VVE0"/>
<accession>A0A0F9VVE0</accession>
<keyword evidence="1" id="KW-0472">Membrane</keyword>
<keyword evidence="1" id="KW-1133">Transmembrane helix</keyword>
<organism evidence="2">
    <name type="scientific">marine sediment metagenome</name>
    <dbReference type="NCBI Taxonomy" id="412755"/>
    <lineage>
        <taxon>unclassified sequences</taxon>
        <taxon>metagenomes</taxon>
        <taxon>ecological metagenomes</taxon>
    </lineage>
</organism>
<dbReference type="EMBL" id="LAZR01000008">
    <property type="protein sequence ID" value="KKO09071.1"/>
    <property type="molecule type" value="Genomic_DNA"/>
</dbReference>
<evidence type="ECO:0000256" key="1">
    <source>
        <dbReference type="SAM" id="Phobius"/>
    </source>
</evidence>
<feature type="transmembrane region" description="Helical" evidence="1">
    <location>
        <begin position="32"/>
        <end position="49"/>
    </location>
</feature>
<evidence type="ECO:0000313" key="2">
    <source>
        <dbReference type="EMBL" id="KKO09071.1"/>
    </source>
</evidence>
<protein>
    <submittedName>
        <fullName evidence="2">Uncharacterized protein</fullName>
    </submittedName>
</protein>
<comment type="caution">
    <text evidence="2">The sequence shown here is derived from an EMBL/GenBank/DDBJ whole genome shotgun (WGS) entry which is preliminary data.</text>
</comment>
<name>A0A0F9VVE0_9ZZZZ</name>
<gene>
    <name evidence="2" type="ORF">LCGC14_0041900</name>
</gene>
<reference evidence="2" key="1">
    <citation type="journal article" date="2015" name="Nature">
        <title>Complex archaea that bridge the gap between prokaryotes and eukaryotes.</title>
        <authorList>
            <person name="Spang A."/>
            <person name="Saw J.H."/>
            <person name="Jorgensen S.L."/>
            <person name="Zaremba-Niedzwiedzka K."/>
            <person name="Martijn J."/>
            <person name="Lind A.E."/>
            <person name="van Eijk R."/>
            <person name="Schleper C."/>
            <person name="Guy L."/>
            <person name="Ettema T.J."/>
        </authorList>
    </citation>
    <scope>NUCLEOTIDE SEQUENCE</scope>
</reference>
<keyword evidence="1" id="KW-0812">Transmembrane</keyword>
<proteinExistence type="predicted"/>